<proteinExistence type="predicted"/>
<dbReference type="GO" id="GO:0019068">
    <property type="term" value="P:virion assembly"/>
    <property type="evidence" value="ECO:0007669"/>
    <property type="project" value="InterPro"/>
</dbReference>
<dbReference type="Proteomes" id="UP000290652">
    <property type="component" value="Unassembled WGS sequence"/>
</dbReference>
<dbReference type="NCBIfam" id="TIGR01539">
    <property type="entry name" value="portal_lambda"/>
    <property type="match status" value="1"/>
</dbReference>
<dbReference type="InterPro" id="IPR006429">
    <property type="entry name" value="Phage_lambda_portal"/>
</dbReference>
<protein>
    <submittedName>
        <fullName evidence="1">Phage portal protein</fullName>
    </submittedName>
</protein>
<gene>
    <name evidence="1" type="ORF">EPS97_13495</name>
</gene>
<dbReference type="Pfam" id="PF05136">
    <property type="entry name" value="Phage_portal_2"/>
    <property type="match status" value="1"/>
</dbReference>
<evidence type="ECO:0000313" key="1">
    <source>
        <dbReference type="EMBL" id="RXB29788.1"/>
    </source>
</evidence>
<reference evidence="1 2" key="1">
    <citation type="submission" date="2019-01" db="EMBL/GenBank/DDBJ databases">
        <title>Genomic analysis of febrile catheter-associated UTI E. coli isolates.</title>
        <authorList>
            <person name="Potter R."/>
            <person name="Zou Z."/>
            <person name="Henderson J."/>
            <person name="Dantas G."/>
        </authorList>
    </citation>
    <scope>NUCLEOTIDE SEQUENCE [LARGE SCALE GENOMIC DNA]</scope>
    <source>
        <strain evidence="1 2">49_rectal</strain>
    </source>
</reference>
<evidence type="ECO:0000313" key="2">
    <source>
        <dbReference type="Proteomes" id="UP000290652"/>
    </source>
</evidence>
<organism evidence="1 2">
    <name type="scientific">Escherichia coli</name>
    <dbReference type="NCBI Taxonomy" id="562"/>
    <lineage>
        <taxon>Bacteria</taxon>
        <taxon>Pseudomonadati</taxon>
        <taxon>Pseudomonadota</taxon>
        <taxon>Gammaproteobacteria</taxon>
        <taxon>Enterobacterales</taxon>
        <taxon>Enterobacteriaceae</taxon>
        <taxon>Escherichia</taxon>
    </lineage>
</organism>
<dbReference type="RefSeq" id="WP_000027534.1">
    <property type="nucleotide sequence ID" value="NZ_CP107720.1"/>
</dbReference>
<dbReference type="AlphaFoldDB" id="A0A9Q7NWU8"/>
<name>A0A9Q7NWU8_ECOLX</name>
<sequence>MSIRDFFTFKKAEPKTRKQKQKLVIDNEQAYGSQLQRILGPRTDRLDGDFQENLITTATINNEIRTYADGIRNMSRTLSINTPVGKRAVQYQVDNVIGEGINPQLRILGTNGKPSKKLNSMIMDQFSYWSSSAKRFSKNERMNWRRFQELVERSRFVDGEVFIRIHESDTEFKLEIIEASRCKFGDRETSDNGYVLDGIEYNNDDVPVRYWFNTISKATQTSSGKSEGIDAENIIHYYRELFPDQRRGIPECVANIDVMNQYDAFTKATLIQKRAAASSMGFITQDKDGQDNIEIDSDNEGIEESPDVIQNFESGTIHKLPAGYDIKQFSSTQGGDDFMNFTNRLEDLLAMGYGFYKQGWKGDTANINYSAARFGDLAQRVMFKSVQRNIKEQVFDVIFERWLQWSIIRETVNLKMTTIPSVLRQTVWTYPQWQSIDPIKDTQKDIFDVENGFKSASDIIIARGEDPDIVFAQVEQERTRYVPKYDNQIKVAAAPAALTADAQVEVAEINSDNSVE</sequence>
<dbReference type="GO" id="GO:0005198">
    <property type="term" value="F:structural molecule activity"/>
    <property type="evidence" value="ECO:0007669"/>
    <property type="project" value="InterPro"/>
</dbReference>
<comment type="caution">
    <text evidence="1">The sequence shown here is derived from an EMBL/GenBank/DDBJ whole genome shotgun (WGS) entry which is preliminary data.</text>
</comment>
<accession>A0A9Q7NWU8</accession>
<dbReference type="EMBL" id="SCIU01000024">
    <property type="protein sequence ID" value="RXB29788.1"/>
    <property type="molecule type" value="Genomic_DNA"/>
</dbReference>